<evidence type="ECO:0000313" key="6">
    <source>
        <dbReference type="EMBL" id="BBM84518.1"/>
    </source>
</evidence>
<name>A0A5S9F3I0_UABAM</name>
<feature type="repeat" description="ANK" evidence="3">
    <location>
        <begin position="599"/>
        <end position="631"/>
    </location>
</feature>
<organism evidence="6 7">
    <name type="scientific">Uabimicrobium amorphum</name>
    <dbReference type="NCBI Taxonomy" id="2596890"/>
    <lineage>
        <taxon>Bacteria</taxon>
        <taxon>Pseudomonadati</taxon>
        <taxon>Planctomycetota</taxon>
        <taxon>Candidatus Uabimicrobiia</taxon>
        <taxon>Candidatus Uabimicrobiales</taxon>
        <taxon>Candidatus Uabimicrobiaceae</taxon>
        <taxon>Candidatus Uabimicrobium</taxon>
    </lineage>
</organism>
<dbReference type="Pfam" id="PF12796">
    <property type="entry name" value="Ank_2"/>
    <property type="match status" value="5"/>
</dbReference>
<dbReference type="PANTHER" id="PTHR24198">
    <property type="entry name" value="ANKYRIN REPEAT AND PROTEIN KINASE DOMAIN-CONTAINING PROTEIN"/>
    <property type="match status" value="1"/>
</dbReference>
<evidence type="ECO:0000256" key="4">
    <source>
        <dbReference type="SAM" id="Coils"/>
    </source>
</evidence>
<evidence type="ECO:0000256" key="5">
    <source>
        <dbReference type="SAM" id="SignalP"/>
    </source>
</evidence>
<feature type="chain" id="PRO_5024799587" evidence="5">
    <location>
        <begin position="20"/>
        <end position="885"/>
    </location>
</feature>
<sequence>MYHLRIICLFTILPLALHANFDLQEAVSQGKVEAIKKYLSSLSAEERAELLDPEYDETEQLFHTAIENNHLQIVKLLCADDAETFSDYYLDFSRKHSKEIFAYFMENSNYNYTPLMIAAYMGQVEQVKKLVKETEDINAATEAYYETALMFAANAEISKILIEAGADSQLENIEEETAIHYAIKHNNVEQFKLLINYLDPENKDDVILDITTKQMLKIALDSGARLLPPDKMGFLCYAVDDQNKQLANLLLECGADINKPDAEAYLPLMYAESKEWAEYLVSKGADVNAKSENGTIMQNVSRNDQLIAFLVEQGADQWTHFMYLACFGHNEKIQTHLAKNNTDLHKRNIHGETPLLIAASNDQVKTVEILLEAGADVNAVDNEQWASIMYAAKQPNKGMMQILIDNGADLTLRDNEDDSAMSFVQNEIENAEHDLKEMLRYKENYTEEDFAETNKILADGRAIRNMLRKAGVDGWNKVMYASLMGDHNTLEELLSDESLDFHDVHATNDDGQTALMFAKDKRVVDILVKEGAELESETAKEETALTFAVKAGNKEVFDALIEAGADIHLHNSKWESLVEIAIQKEQTEMVDYLVKHKARGWTPLMAAAYKGDLQMCKSLLANGANLNAKNNDGETAFLVSLKHKYNSELFTFFIEEKKVDINQSDKYMYTALMHAAYYLDAVAIVDVLLADGIDHTLKNNYEETAFDIALDNADAYGVQAFFDNDKAPGWTPLLAAVYRKDYEEVLVAIDDENVDFQARDKKTRTALLLCVGEKWDEDVFELLLDKGANIEDKDIFGRGVLHHAVAAKNIAVLKRLLASGVDLDAQDSEGNTALMMAIRDNNHAIVATLKEADPDILLENKNGESARSLAKMSGDEKMIELVEDK</sequence>
<dbReference type="AlphaFoldDB" id="A0A5S9F3I0"/>
<evidence type="ECO:0000256" key="3">
    <source>
        <dbReference type="PROSITE-ProRule" id="PRU00023"/>
    </source>
</evidence>
<accession>A0A5S9F3I0</accession>
<keyword evidence="2 3" id="KW-0040">ANK repeat</keyword>
<evidence type="ECO:0000256" key="1">
    <source>
        <dbReference type="ARBA" id="ARBA00022737"/>
    </source>
</evidence>
<feature type="repeat" description="ANK" evidence="3">
    <location>
        <begin position="350"/>
        <end position="382"/>
    </location>
</feature>
<feature type="coiled-coil region" evidence="4">
    <location>
        <begin position="421"/>
        <end position="448"/>
    </location>
</feature>
<dbReference type="KEGG" id="uam:UABAM_02879"/>
<dbReference type="SMART" id="SM00248">
    <property type="entry name" value="ANK"/>
    <property type="match status" value="19"/>
</dbReference>
<dbReference type="OrthoDB" id="211931at2"/>
<feature type="repeat" description="ANK" evidence="3">
    <location>
        <begin position="110"/>
        <end position="142"/>
    </location>
</feature>
<dbReference type="PROSITE" id="PS50088">
    <property type="entry name" value="ANK_REPEAT"/>
    <property type="match status" value="6"/>
</dbReference>
<keyword evidence="7" id="KW-1185">Reference proteome</keyword>
<feature type="repeat" description="ANK" evidence="3">
    <location>
        <begin position="796"/>
        <end position="828"/>
    </location>
</feature>
<dbReference type="RefSeq" id="WP_151968664.1">
    <property type="nucleotide sequence ID" value="NZ_AP019860.1"/>
</dbReference>
<keyword evidence="4" id="KW-0175">Coiled coil</keyword>
<dbReference type="Gene3D" id="1.25.40.20">
    <property type="entry name" value="Ankyrin repeat-containing domain"/>
    <property type="match status" value="6"/>
</dbReference>
<dbReference type="InterPro" id="IPR002110">
    <property type="entry name" value="Ankyrin_rpt"/>
</dbReference>
<dbReference type="InterPro" id="IPR036770">
    <property type="entry name" value="Ankyrin_rpt-contain_sf"/>
</dbReference>
<gene>
    <name evidence="6" type="ORF">UABAM_02879</name>
</gene>
<keyword evidence="5" id="KW-0732">Signal</keyword>
<reference evidence="6 7" key="1">
    <citation type="submission" date="2019-08" db="EMBL/GenBank/DDBJ databases">
        <title>Complete genome sequence of Candidatus Uab amorphum.</title>
        <authorList>
            <person name="Shiratori T."/>
            <person name="Suzuki S."/>
            <person name="Kakizawa Y."/>
            <person name="Ishida K."/>
        </authorList>
    </citation>
    <scope>NUCLEOTIDE SEQUENCE [LARGE SCALE GENOMIC DNA]</scope>
    <source>
        <strain evidence="6 7">SRT547</strain>
    </source>
</reference>
<evidence type="ECO:0000313" key="7">
    <source>
        <dbReference type="Proteomes" id="UP000326354"/>
    </source>
</evidence>
<keyword evidence="1" id="KW-0677">Repeat</keyword>
<dbReference type="EMBL" id="AP019860">
    <property type="protein sequence ID" value="BBM84518.1"/>
    <property type="molecule type" value="Genomic_DNA"/>
</dbReference>
<feature type="repeat" description="ANK" evidence="3">
    <location>
        <begin position="383"/>
        <end position="415"/>
    </location>
</feature>
<dbReference type="SUPFAM" id="SSF48403">
    <property type="entry name" value="Ankyrin repeat"/>
    <property type="match status" value="3"/>
</dbReference>
<feature type="signal peptide" evidence="5">
    <location>
        <begin position="1"/>
        <end position="19"/>
    </location>
</feature>
<evidence type="ECO:0000256" key="2">
    <source>
        <dbReference type="ARBA" id="ARBA00023043"/>
    </source>
</evidence>
<dbReference type="Proteomes" id="UP000326354">
    <property type="component" value="Chromosome"/>
</dbReference>
<dbReference type="PANTHER" id="PTHR24198:SF165">
    <property type="entry name" value="ANKYRIN REPEAT-CONTAINING PROTEIN-RELATED"/>
    <property type="match status" value="1"/>
</dbReference>
<feature type="repeat" description="ANK" evidence="3">
    <location>
        <begin position="540"/>
        <end position="572"/>
    </location>
</feature>
<dbReference type="PROSITE" id="PS50297">
    <property type="entry name" value="ANK_REP_REGION"/>
    <property type="match status" value="4"/>
</dbReference>
<proteinExistence type="predicted"/>
<protein>
    <submittedName>
        <fullName evidence="6">Uncharacterized protein</fullName>
    </submittedName>
</protein>